<accession>A0ABQ1ZCS9</accession>
<evidence type="ECO:0000313" key="1">
    <source>
        <dbReference type="EMBL" id="GGH55200.1"/>
    </source>
</evidence>
<dbReference type="EMBL" id="BMFU01000003">
    <property type="protein sequence ID" value="GGH55200.1"/>
    <property type="molecule type" value="Genomic_DNA"/>
</dbReference>
<name>A0ABQ1ZCS9_9BACL</name>
<keyword evidence="2" id="KW-1185">Reference proteome</keyword>
<evidence type="ECO:0000313" key="2">
    <source>
        <dbReference type="Proteomes" id="UP000652153"/>
    </source>
</evidence>
<reference evidence="2" key="1">
    <citation type="journal article" date="2019" name="Int. J. Syst. Evol. Microbiol.">
        <title>The Global Catalogue of Microorganisms (GCM) 10K type strain sequencing project: providing services to taxonomists for standard genome sequencing and annotation.</title>
        <authorList>
            <consortium name="The Broad Institute Genomics Platform"/>
            <consortium name="The Broad Institute Genome Sequencing Center for Infectious Disease"/>
            <person name="Wu L."/>
            <person name="Ma J."/>
        </authorList>
    </citation>
    <scope>NUCLEOTIDE SEQUENCE [LARGE SCALE GENOMIC DNA]</scope>
    <source>
        <strain evidence="2">CGMCC 1.12770</strain>
    </source>
</reference>
<dbReference type="RefSeq" id="WP_145403270.1">
    <property type="nucleotide sequence ID" value="NZ_BMFU01000003.1"/>
</dbReference>
<sequence>MKVKLKDIIDHIDMQSETRGSYVNLKTGEIISLSDEDLERLEDMDEYEINELPDWQQEELEEELEFLKHEEDYEALPRELDINSYRILEKFIFSLDDDEQVSVLQEAIQGKGAFSRFRNKAANLGLLEKWYQFRRECHQEIAIDWCEQKGITYE</sequence>
<gene>
    <name evidence="1" type="ORF">GCM10008014_24620</name>
</gene>
<dbReference type="InterPro" id="IPR005361">
    <property type="entry name" value="UPF0158"/>
</dbReference>
<protein>
    <submittedName>
        <fullName evidence="1">Uncharacterized protein</fullName>
    </submittedName>
</protein>
<dbReference type="Proteomes" id="UP000652153">
    <property type="component" value="Unassembled WGS sequence"/>
</dbReference>
<dbReference type="Pfam" id="PF03682">
    <property type="entry name" value="UPF0158"/>
    <property type="match status" value="1"/>
</dbReference>
<comment type="caution">
    <text evidence="1">The sequence shown here is derived from an EMBL/GenBank/DDBJ whole genome shotgun (WGS) entry which is preliminary data.</text>
</comment>
<proteinExistence type="predicted"/>
<organism evidence="1 2">
    <name type="scientific">Paenibacillus silvae</name>
    <dbReference type="NCBI Taxonomy" id="1325358"/>
    <lineage>
        <taxon>Bacteria</taxon>
        <taxon>Bacillati</taxon>
        <taxon>Bacillota</taxon>
        <taxon>Bacilli</taxon>
        <taxon>Bacillales</taxon>
        <taxon>Paenibacillaceae</taxon>
        <taxon>Paenibacillus</taxon>
    </lineage>
</organism>